<dbReference type="PIRSF" id="PIRSF004810">
    <property type="entry name" value="ChrA"/>
    <property type="match status" value="1"/>
</dbReference>
<dbReference type="InterPro" id="IPR003370">
    <property type="entry name" value="Chromate_transpt"/>
</dbReference>
<evidence type="ECO:0000256" key="1">
    <source>
        <dbReference type="ARBA" id="ARBA00004651"/>
    </source>
</evidence>
<dbReference type="GO" id="GO:0015109">
    <property type="term" value="F:chromate transmembrane transporter activity"/>
    <property type="evidence" value="ECO:0007669"/>
    <property type="project" value="InterPro"/>
</dbReference>
<keyword evidence="5 7" id="KW-1133">Transmembrane helix</keyword>
<gene>
    <name evidence="8" type="ORF">MICPUN_69156</name>
</gene>
<dbReference type="GO" id="GO:0005886">
    <property type="term" value="C:plasma membrane"/>
    <property type="evidence" value="ECO:0007669"/>
    <property type="project" value="UniProtKB-SubCell"/>
</dbReference>
<feature type="transmembrane region" description="Helical" evidence="7">
    <location>
        <begin position="230"/>
        <end position="254"/>
    </location>
</feature>
<dbReference type="STRING" id="296587.C1FHR0"/>
<feature type="non-terminal residue" evidence="8">
    <location>
        <position position="360"/>
    </location>
</feature>
<dbReference type="PANTHER" id="PTHR33567">
    <property type="entry name" value="CHROMATE ION TRANSPORTER (EUROFUNG)"/>
    <property type="match status" value="1"/>
</dbReference>
<dbReference type="AlphaFoldDB" id="C1FHR0"/>
<feature type="transmembrane region" description="Helical" evidence="7">
    <location>
        <begin position="111"/>
        <end position="128"/>
    </location>
</feature>
<comment type="subcellular location">
    <subcellularLocation>
        <location evidence="1">Cell membrane</location>
        <topology evidence="1">Multi-pass membrane protein</topology>
    </subcellularLocation>
</comment>
<accession>C1FHR0</accession>
<dbReference type="Proteomes" id="UP000002009">
    <property type="component" value="Chromosome 10"/>
</dbReference>
<dbReference type="OMA" id="VWGMART"/>
<dbReference type="PANTHER" id="PTHR33567:SF3">
    <property type="entry name" value="CHROMATE ION TRANSPORTER (EUROFUNG)"/>
    <property type="match status" value="1"/>
</dbReference>
<evidence type="ECO:0000313" key="8">
    <source>
        <dbReference type="EMBL" id="ACO69863.1"/>
    </source>
</evidence>
<sequence length="360" mass="38527">DIFWSFVLMGWTAFGGPAAHIGIFEKVFVEAKRWMSPTVFNELLSLGQCMPGPTSTQVSFAIGVVQKGIPGGLMSGMLFQYPGLLMMSLAGAGAAEILVNPDAWLRGLSAGLSAAGVALVVSAAVGLAKGQCKDQITSALCLMSATIAYYYQSNWIFPLLIVVGGLTTLYTKRNDDVALPDRKEQIHHLGLSKLSGGILIVAWLVIWIAVASVVNTSDYDGNEELYWFEAFYRTGSIIFGGGQVVLPLLLKDVVPRANSWITEEQFFAGLGVVQAMPGPLFNLSAYIGALAARRAGINVLAGIFAAWFGLFGPGVMLIYGVLPFWGAFRKQPVYRRALPGLNSSAVGLVVAAVFQMSFKV</sequence>
<feature type="transmembrane region" description="Helical" evidence="7">
    <location>
        <begin position="266"/>
        <end position="287"/>
    </location>
</feature>
<dbReference type="Pfam" id="PF02417">
    <property type="entry name" value="Chromate_transp"/>
    <property type="match status" value="2"/>
</dbReference>
<comment type="similarity">
    <text evidence="2">Belongs to the chromate ion transporter (CHR) (TC 2.A.51) family.</text>
</comment>
<dbReference type="InterPro" id="IPR014047">
    <property type="entry name" value="Chr_Tranpt_l_chain"/>
</dbReference>
<reference evidence="8 9" key="1">
    <citation type="journal article" date="2009" name="Science">
        <title>Green evolution and dynamic adaptations revealed by genomes of the marine picoeukaryotes Micromonas.</title>
        <authorList>
            <person name="Worden A.Z."/>
            <person name="Lee J.H."/>
            <person name="Mock T."/>
            <person name="Rouze P."/>
            <person name="Simmons M.P."/>
            <person name="Aerts A.L."/>
            <person name="Allen A.E."/>
            <person name="Cuvelier M.L."/>
            <person name="Derelle E."/>
            <person name="Everett M.V."/>
            <person name="Foulon E."/>
            <person name="Grimwood J."/>
            <person name="Gundlach H."/>
            <person name="Henrissat B."/>
            <person name="Napoli C."/>
            <person name="McDonald S.M."/>
            <person name="Parker M.S."/>
            <person name="Rombauts S."/>
            <person name="Salamov A."/>
            <person name="Von Dassow P."/>
            <person name="Badger J.H."/>
            <person name="Coutinho P.M."/>
            <person name="Demir E."/>
            <person name="Dubchak I."/>
            <person name="Gentemann C."/>
            <person name="Eikrem W."/>
            <person name="Gready J.E."/>
            <person name="John U."/>
            <person name="Lanier W."/>
            <person name="Lindquist E.A."/>
            <person name="Lucas S."/>
            <person name="Mayer K.F."/>
            <person name="Moreau H."/>
            <person name="Not F."/>
            <person name="Otillar R."/>
            <person name="Panaud O."/>
            <person name="Pangilinan J."/>
            <person name="Paulsen I."/>
            <person name="Piegu B."/>
            <person name="Poliakov A."/>
            <person name="Robbens S."/>
            <person name="Schmutz J."/>
            <person name="Toulza E."/>
            <person name="Wyss T."/>
            <person name="Zelensky A."/>
            <person name="Zhou K."/>
            <person name="Armbrust E.V."/>
            <person name="Bhattacharya D."/>
            <person name="Goodenough U.W."/>
            <person name="Van de Peer Y."/>
            <person name="Grigoriev I.V."/>
        </authorList>
    </citation>
    <scope>NUCLEOTIDE SEQUENCE [LARGE SCALE GENOMIC DNA]</scope>
    <source>
        <strain evidence="9">RCC299 / NOUM17</strain>
    </source>
</reference>
<dbReference type="eggNOG" id="ENOG502QRJG">
    <property type="taxonomic scope" value="Eukaryota"/>
</dbReference>
<dbReference type="NCBIfam" id="TIGR00937">
    <property type="entry name" value="2A51"/>
    <property type="match status" value="1"/>
</dbReference>
<protein>
    <submittedName>
        <fullName evidence="8">Chromate ion transporter family</fullName>
    </submittedName>
</protein>
<evidence type="ECO:0000256" key="4">
    <source>
        <dbReference type="ARBA" id="ARBA00022692"/>
    </source>
</evidence>
<dbReference type="GeneID" id="8247163"/>
<evidence type="ECO:0000256" key="2">
    <source>
        <dbReference type="ARBA" id="ARBA00005262"/>
    </source>
</evidence>
<evidence type="ECO:0000256" key="3">
    <source>
        <dbReference type="ARBA" id="ARBA00022475"/>
    </source>
</evidence>
<feature type="transmembrane region" description="Helical" evidence="7">
    <location>
        <begin position="299"/>
        <end position="325"/>
    </location>
</feature>
<dbReference type="EMBL" id="CP001576">
    <property type="protein sequence ID" value="ACO69863.1"/>
    <property type="molecule type" value="Genomic_DNA"/>
</dbReference>
<keyword evidence="4 7" id="KW-0812">Transmembrane</keyword>
<name>C1FHR0_MICCC</name>
<keyword evidence="3" id="KW-1003">Cell membrane</keyword>
<evidence type="ECO:0000256" key="6">
    <source>
        <dbReference type="ARBA" id="ARBA00023136"/>
    </source>
</evidence>
<dbReference type="RefSeq" id="XP_002508605.1">
    <property type="nucleotide sequence ID" value="XM_002508559.1"/>
</dbReference>
<dbReference type="KEGG" id="mis:MICPUN_69156"/>
<evidence type="ECO:0000313" key="9">
    <source>
        <dbReference type="Proteomes" id="UP000002009"/>
    </source>
</evidence>
<organism evidence="8 9">
    <name type="scientific">Micromonas commoda (strain RCC299 / NOUM17 / CCMP2709)</name>
    <name type="common">Picoplanktonic green alga</name>
    <dbReference type="NCBI Taxonomy" id="296587"/>
    <lineage>
        <taxon>Eukaryota</taxon>
        <taxon>Viridiplantae</taxon>
        <taxon>Chlorophyta</taxon>
        <taxon>Mamiellophyceae</taxon>
        <taxon>Mamiellales</taxon>
        <taxon>Mamiellaceae</taxon>
        <taxon>Micromonas</taxon>
    </lineage>
</organism>
<keyword evidence="9" id="KW-1185">Reference proteome</keyword>
<feature type="transmembrane region" description="Helical" evidence="7">
    <location>
        <begin position="79"/>
        <end position="99"/>
    </location>
</feature>
<feature type="transmembrane region" description="Helical" evidence="7">
    <location>
        <begin position="148"/>
        <end position="170"/>
    </location>
</feature>
<evidence type="ECO:0000256" key="7">
    <source>
        <dbReference type="SAM" id="Phobius"/>
    </source>
</evidence>
<dbReference type="OrthoDB" id="2160638at2759"/>
<evidence type="ECO:0000256" key="5">
    <source>
        <dbReference type="ARBA" id="ARBA00022989"/>
    </source>
</evidence>
<dbReference type="InParanoid" id="C1FHR0"/>
<feature type="non-terminal residue" evidence="8">
    <location>
        <position position="1"/>
    </location>
</feature>
<keyword evidence="6 7" id="KW-0472">Membrane</keyword>
<proteinExistence type="inferred from homology"/>
<feature type="transmembrane region" description="Helical" evidence="7">
    <location>
        <begin position="337"/>
        <end position="358"/>
    </location>
</feature>
<feature type="transmembrane region" description="Helical" evidence="7">
    <location>
        <begin position="191"/>
        <end position="210"/>
    </location>
</feature>